<keyword evidence="4" id="KW-0804">Transcription</keyword>
<feature type="region of interest" description="Disordered" evidence="6">
    <location>
        <begin position="667"/>
        <end position="734"/>
    </location>
</feature>
<feature type="compositionally biased region" description="Acidic residues" evidence="6">
    <location>
        <begin position="131"/>
        <end position="140"/>
    </location>
</feature>
<sequence>MATSATARRSEPHSSSESTRITYSAPPERRYTAATGRPLDSQETATAFDPVLDDTTAAGPHHGGVSRASTPRPSISPLSTASRPNRSPIAPRSTAMPDIDRQQFEIGNTAESVPEKAAEDDDDDRSSSLSEPEDEPDEEELHNGARAGVGNGAPHASQRSLDVDSEAETEMLDQTPQKAQKYAEGVAKTPSKLSQAAVAEDELSDPPSPLPMGAGVASSTSTLATAGKLGHQLNGAVAGIAPNENVIGQKRKRSDTAESSLTSAASDLGESPRKPSLDMPKEAGSKAEEAAPDLNGTHGEVVEEVTEDAGMVEEASTPAPVPVKGHKGKKGKQKGRKAKEMPQEVETEQQGAAEVEQDSSEQIAAKTEELKQQRLEASSLFEELAKHFTAFREKLYSERLAGLTVELELLNKPDCQHPEYLRQVACVDARRDKQIREANAFYFYRTQSVRQRTLGDRSQLQSQYFQTMRDLRENVLYELGEDWHKIQRERRQHHQESDDGYLYKFPERRSDQIRRQAEYNQEVSILSGVAKHVGFPAAPEVAGAKGDGLEDDLRAMKVSTPSSEKHASCILSLPQIPKRVPRPQPQNPRQVLYGHKLPSIAAQSERLTKEQERIAHEQFIEQNAWAQPQRPVHQYGMPNLTHTDNWAEPGPHAPAQSARTIFRNLGQNLPGRTASPYTTPLPQKHTQPDHSSSGTVVVGSDGPEAPSSVLAPPPASDRITGSFHSHSTQHGSPLIVNKHRQNGTELTGFRNTSNMSGVSGVSTIDAPPDSAEKDRLYGGPGGEAGKSLPALLSEASAPQQIFDTSQMHRHHGDGRREVYPSSSFRPQEGAYGTPAPLQHAAGVPPG</sequence>
<feature type="region of interest" description="Disordered" evidence="6">
    <location>
        <begin position="807"/>
        <end position="846"/>
    </location>
</feature>
<feature type="region of interest" description="Disordered" evidence="6">
    <location>
        <begin position="1"/>
        <end position="217"/>
    </location>
</feature>
<keyword evidence="2" id="KW-0678">Repressor</keyword>
<dbReference type="SMART" id="SM01401">
    <property type="entry name" value="Sds3"/>
    <property type="match status" value="1"/>
</dbReference>
<keyword evidence="5" id="KW-0539">Nucleus</keyword>
<protein>
    <recommendedName>
        <fullName evidence="9">Transcriptional regulatory protein DEP1</fullName>
    </recommendedName>
</protein>
<feature type="region of interest" description="Disordered" evidence="6">
    <location>
        <begin position="748"/>
        <end position="770"/>
    </location>
</feature>
<organism evidence="7 8">
    <name type="scientific">Salinomyces thailandicus</name>
    <dbReference type="NCBI Taxonomy" id="706561"/>
    <lineage>
        <taxon>Eukaryota</taxon>
        <taxon>Fungi</taxon>
        <taxon>Dikarya</taxon>
        <taxon>Ascomycota</taxon>
        <taxon>Pezizomycotina</taxon>
        <taxon>Dothideomycetes</taxon>
        <taxon>Dothideomycetidae</taxon>
        <taxon>Mycosphaerellales</taxon>
        <taxon>Teratosphaeriaceae</taxon>
        <taxon>Salinomyces</taxon>
    </lineage>
</organism>
<dbReference type="GO" id="GO:0005654">
    <property type="term" value="C:nucleoplasm"/>
    <property type="evidence" value="ECO:0007669"/>
    <property type="project" value="UniProtKB-ARBA"/>
</dbReference>
<evidence type="ECO:0000256" key="5">
    <source>
        <dbReference type="ARBA" id="ARBA00023242"/>
    </source>
</evidence>
<feature type="compositionally biased region" description="Low complexity" evidence="6">
    <location>
        <begin position="691"/>
        <end position="710"/>
    </location>
</feature>
<name>A0A4U0U9P4_9PEZI</name>
<dbReference type="EMBL" id="NAJL01000007">
    <property type="protein sequence ID" value="TKA31827.1"/>
    <property type="molecule type" value="Genomic_DNA"/>
</dbReference>
<keyword evidence="3" id="KW-0805">Transcription regulation</keyword>
<evidence type="ECO:0008006" key="9">
    <source>
        <dbReference type="Google" id="ProtNLM"/>
    </source>
</evidence>
<dbReference type="InterPro" id="IPR013907">
    <property type="entry name" value="Sds3"/>
</dbReference>
<dbReference type="AlphaFoldDB" id="A0A4U0U9P4"/>
<comment type="caution">
    <text evidence="7">The sequence shown here is derived from an EMBL/GenBank/DDBJ whole genome shotgun (WGS) entry which is preliminary data.</text>
</comment>
<evidence type="ECO:0000256" key="2">
    <source>
        <dbReference type="ARBA" id="ARBA00022491"/>
    </source>
</evidence>
<dbReference type="PANTHER" id="PTHR21964">
    <property type="entry name" value="BREAST CANCER METASTASIS-SUPPRESSOR 1"/>
    <property type="match status" value="1"/>
</dbReference>
<proteinExistence type="predicted"/>
<gene>
    <name evidence="7" type="ORF">B0A50_01906</name>
</gene>
<feature type="region of interest" description="Disordered" evidence="6">
    <location>
        <begin position="236"/>
        <end position="361"/>
    </location>
</feature>
<evidence type="ECO:0000313" key="7">
    <source>
        <dbReference type="EMBL" id="TKA31827.1"/>
    </source>
</evidence>
<keyword evidence="8" id="KW-1185">Reference proteome</keyword>
<feature type="compositionally biased region" description="Polar residues" evidence="6">
    <location>
        <begin position="67"/>
        <end position="85"/>
    </location>
</feature>
<evidence type="ECO:0000256" key="1">
    <source>
        <dbReference type="ARBA" id="ARBA00004123"/>
    </source>
</evidence>
<evidence type="ECO:0000256" key="3">
    <source>
        <dbReference type="ARBA" id="ARBA00023015"/>
    </source>
</evidence>
<feature type="compositionally biased region" description="Polar residues" evidence="6">
    <location>
        <begin position="748"/>
        <end position="762"/>
    </location>
</feature>
<reference evidence="7 8" key="1">
    <citation type="submission" date="2017-03" db="EMBL/GenBank/DDBJ databases">
        <title>Genomes of endolithic fungi from Antarctica.</title>
        <authorList>
            <person name="Coleine C."/>
            <person name="Masonjones S."/>
            <person name="Stajich J.E."/>
        </authorList>
    </citation>
    <scope>NUCLEOTIDE SEQUENCE [LARGE SCALE GENOMIC DNA]</scope>
    <source>
        <strain evidence="7 8">CCFEE 6315</strain>
    </source>
</reference>
<comment type="subcellular location">
    <subcellularLocation>
        <location evidence="1">Nucleus</location>
    </subcellularLocation>
</comment>
<feature type="compositionally biased region" description="Basic and acidic residues" evidence="6">
    <location>
        <begin position="270"/>
        <end position="289"/>
    </location>
</feature>
<accession>A0A4U0U9P4</accession>
<dbReference type="Proteomes" id="UP000308549">
    <property type="component" value="Unassembled WGS sequence"/>
</dbReference>
<feature type="compositionally biased region" description="Acidic residues" evidence="6">
    <location>
        <begin position="302"/>
        <end position="311"/>
    </location>
</feature>
<evidence type="ECO:0000256" key="4">
    <source>
        <dbReference type="ARBA" id="ARBA00023163"/>
    </source>
</evidence>
<dbReference type="OrthoDB" id="20886at2759"/>
<evidence type="ECO:0000313" key="8">
    <source>
        <dbReference type="Proteomes" id="UP000308549"/>
    </source>
</evidence>
<dbReference type="Pfam" id="PF08598">
    <property type="entry name" value="Sds3"/>
    <property type="match status" value="1"/>
</dbReference>
<dbReference type="GO" id="GO:0010468">
    <property type="term" value="P:regulation of gene expression"/>
    <property type="evidence" value="ECO:0007669"/>
    <property type="project" value="UniProtKB-ARBA"/>
</dbReference>
<feature type="compositionally biased region" description="Basic residues" evidence="6">
    <location>
        <begin position="324"/>
        <end position="337"/>
    </location>
</feature>
<feature type="compositionally biased region" description="Polar residues" evidence="6">
    <location>
        <begin position="722"/>
        <end position="731"/>
    </location>
</feature>
<feature type="compositionally biased region" description="Polar residues" evidence="6">
    <location>
        <begin position="675"/>
        <end position="685"/>
    </location>
</feature>
<evidence type="ECO:0000256" key="6">
    <source>
        <dbReference type="SAM" id="MobiDB-lite"/>
    </source>
</evidence>